<dbReference type="InterPro" id="IPR010626">
    <property type="entry name" value="DUF1217"/>
</dbReference>
<comment type="caution">
    <text evidence="1">The sequence shown here is derived from an EMBL/GenBank/DDBJ whole genome shotgun (WGS) entry which is preliminary data.</text>
</comment>
<dbReference type="InterPro" id="IPR023157">
    <property type="entry name" value="AGR-C-984p-like_sf"/>
</dbReference>
<evidence type="ECO:0000313" key="2">
    <source>
        <dbReference type="Proteomes" id="UP000295301"/>
    </source>
</evidence>
<reference evidence="1 2" key="1">
    <citation type="submission" date="2019-03" db="EMBL/GenBank/DDBJ databases">
        <title>Ruegeria lutea sp. nov., a novel strain, isolated from marine sediment, the Masan Bay, South Korea.</title>
        <authorList>
            <person name="Kim J."/>
            <person name="Kim D.-Y."/>
            <person name="Lee S.-S."/>
        </authorList>
    </citation>
    <scope>NUCLEOTIDE SEQUENCE [LARGE SCALE GENOMIC DNA]</scope>
    <source>
        <strain evidence="1 2">318-1</strain>
    </source>
</reference>
<accession>A0A4R5VCZ9</accession>
<organism evidence="1 2">
    <name type="scientific">Antarcticimicrobium luteum</name>
    <dbReference type="NCBI Taxonomy" id="2547397"/>
    <lineage>
        <taxon>Bacteria</taxon>
        <taxon>Pseudomonadati</taxon>
        <taxon>Pseudomonadota</taxon>
        <taxon>Alphaproteobacteria</taxon>
        <taxon>Rhodobacterales</taxon>
        <taxon>Paracoccaceae</taxon>
        <taxon>Antarcticimicrobium</taxon>
    </lineage>
</organism>
<dbReference type="Pfam" id="PF06748">
    <property type="entry name" value="DUF1217"/>
    <property type="match status" value="1"/>
</dbReference>
<gene>
    <name evidence="1" type="ORF">E1832_07200</name>
</gene>
<dbReference type="RefSeq" id="WP_133359061.1">
    <property type="nucleotide sequence ID" value="NZ_SMUV01000058.1"/>
</dbReference>
<name>A0A4R5VCZ9_9RHOB</name>
<proteinExistence type="predicted"/>
<dbReference type="AlphaFoldDB" id="A0A4R5VCZ9"/>
<evidence type="ECO:0000313" key="1">
    <source>
        <dbReference type="EMBL" id="TDK50189.1"/>
    </source>
</evidence>
<keyword evidence="2" id="KW-1185">Reference proteome</keyword>
<dbReference type="SUPFAM" id="SSF158837">
    <property type="entry name" value="AGR C 984p-like"/>
    <property type="match status" value="1"/>
</dbReference>
<protein>
    <submittedName>
        <fullName evidence="1">DUF1217 domain-containing protein</fullName>
    </submittedName>
</protein>
<dbReference type="Gene3D" id="1.10.3700.10">
    <property type="entry name" value="AGR C 984p-like"/>
    <property type="match status" value="1"/>
</dbReference>
<dbReference type="Proteomes" id="UP000295301">
    <property type="component" value="Unassembled WGS sequence"/>
</dbReference>
<sequence length="276" mass="30589">MVLSISGLNSQLALKLIDSTRERQLESLQSEPQHARAAERFRERIASITSPKELIEDYEVYSFVMRAFDLEDQIFGKGMIRKVLESDPTDDASLVNRLTDSRFGELHAALGFTTGAGAQVPDFSSAAWQDEVVGRYFDQVYENGYADQNEIVGGVLEFRQQAGDINSWYDVLKNKTLTEFFQTALNLPSAMSGLEVDKQAEILAERFDIGKLADPDEREKLIGRYVAISEALNPQGFSATSAALSVLQSSSSLSSGIIEVTWDIAPVSFSGYSLYR</sequence>
<dbReference type="OrthoDB" id="7824597at2"/>
<dbReference type="EMBL" id="SMUV01000058">
    <property type="protein sequence ID" value="TDK50189.1"/>
    <property type="molecule type" value="Genomic_DNA"/>
</dbReference>